<dbReference type="PROSITE" id="PS50943">
    <property type="entry name" value="HTH_CROC1"/>
    <property type="match status" value="1"/>
</dbReference>
<accession>A0A2N3Y5J5</accession>
<dbReference type="CDD" id="cd00093">
    <property type="entry name" value="HTH_XRE"/>
    <property type="match status" value="1"/>
</dbReference>
<dbReference type="Gene3D" id="1.10.260.40">
    <property type="entry name" value="lambda repressor-like DNA-binding domains"/>
    <property type="match status" value="1"/>
</dbReference>
<evidence type="ECO:0000313" key="2">
    <source>
        <dbReference type="EMBL" id="PKW18206.1"/>
    </source>
</evidence>
<gene>
    <name evidence="2" type="ORF">A8926_6272</name>
</gene>
<comment type="caution">
    <text evidence="2">The sequence shown here is derived from an EMBL/GenBank/DDBJ whole genome shotgun (WGS) entry which is preliminary data.</text>
</comment>
<proteinExistence type="predicted"/>
<dbReference type="InterPro" id="IPR001387">
    <property type="entry name" value="Cro/C1-type_HTH"/>
</dbReference>
<sequence>MDPFDEEAHIGRRIREVRAFRGMTLKTTAELAGMTPGHLSNIERGRRRVDKRSTLEALAAALSVAPSELAATPFPPRDDAAAEARAAVGMIEAVVADLRLDDPVEVEPRAWTEIVADLKHLNSDLRPRADYAAQGLLVPGLIKELHAVYYTDQARRSDALVGLATCYHAASMLAKSMGVPGIAQLAADRSITIADRLGRPGWIAHAAWVRTQAIGGSGRKRQAALARRSIDAVDREPMTPELRQAVGQLHLNAALAYASMGQESDAWTHYREAEELAERQREDVGQFGYMWFGRANVRIWQVALATEFGYGGRVVEMAKGARPEVVPSPARQGEFYADLGRSLAVDKRTRSQAIQLLRKAENLAPQRVRNMPFVRETIADLVQRAQRDSVGRELRGMAYRMGITL</sequence>
<dbReference type="RefSeq" id="WP_010314184.1">
    <property type="nucleotide sequence ID" value="NZ_CP061007.1"/>
</dbReference>
<protein>
    <submittedName>
        <fullName evidence="2">Transcriptional regulator with XRE-family HTH domain</fullName>
    </submittedName>
</protein>
<name>A0A2N3Y5J5_SACSN</name>
<keyword evidence="3" id="KW-1185">Reference proteome</keyword>
<dbReference type="STRING" id="994479.GCA_000194155_06920"/>
<dbReference type="Pfam" id="PF13560">
    <property type="entry name" value="HTH_31"/>
    <property type="match status" value="1"/>
</dbReference>
<reference evidence="2" key="1">
    <citation type="submission" date="2017-12" db="EMBL/GenBank/DDBJ databases">
        <title>Sequencing the genomes of 1000 Actinobacteria strains.</title>
        <authorList>
            <person name="Klenk H.-P."/>
        </authorList>
    </citation>
    <scope>NUCLEOTIDE SEQUENCE [LARGE SCALE GENOMIC DNA]</scope>
    <source>
        <strain evidence="2">DSM 44228</strain>
    </source>
</reference>
<organism evidence="2 3">
    <name type="scientific">Saccharopolyspora spinosa</name>
    <dbReference type="NCBI Taxonomy" id="60894"/>
    <lineage>
        <taxon>Bacteria</taxon>
        <taxon>Bacillati</taxon>
        <taxon>Actinomycetota</taxon>
        <taxon>Actinomycetes</taxon>
        <taxon>Pseudonocardiales</taxon>
        <taxon>Pseudonocardiaceae</taxon>
        <taxon>Saccharopolyspora</taxon>
    </lineage>
</organism>
<dbReference type="InterPro" id="IPR010982">
    <property type="entry name" value="Lambda_DNA-bd_dom_sf"/>
</dbReference>
<dbReference type="AlphaFoldDB" id="A0A2N3Y5J5"/>
<dbReference type="EMBL" id="PJNB01000001">
    <property type="protein sequence ID" value="PKW18206.1"/>
    <property type="molecule type" value="Genomic_DNA"/>
</dbReference>
<dbReference type="SUPFAM" id="SSF47413">
    <property type="entry name" value="lambda repressor-like DNA-binding domains"/>
    <property type="match status" value="1"/>
</dbReference>
<dbReference type="GO" id="GO:0003677">
    <property type="term" value="F:DNA binding"/>
    <property type="evidence" value="ECO:0007669"/>
    <property type="project" value="InterPro"/>
</dbReference>
<dbReference type="Proteomes" id="UP000233786">
    <property type="component" value="Unassembled WGS sequence"/>
</dbReference>
<feature type="domain" description="HTH cro/C1-type" evidence="1">
    <location>
        <begin position="14"/>
        <end position="69"/>
    </location>
</feature>
<evidence type="ECO:0000313" key="3">
    <source>
        <dbReference type="Proteomes" id="UP000233786"/>
    </source>
</evidence>
<dbReference type="SMART" id="SM00530">
    <property type="entry name" value="HTH_XRE"/>
    <property type="match status" value="1"/>
</dbReference>
<evidence type="ECO:0000259" key="1">
    <source>
        <dbReference type="PROSITE" id="PS50943"/>
    </source>
</evidence>